<protein>
    <submittedName>
        <fullName evidence="2">Protein of uncharacterized function (DUF3046)</fullName>
    </submittedName>
</protein>
<dbReference type="EMBL" id="CP009211">
    <property type="protein sequence ID" value="AIJ33750.1"/>
    <property type="molecule type" value="Genomic_DNA"/>
</dbReference>
<organism evidence="1 3">
    <name type="scientific">Corynebacterium imitans</name>
    <dbReference type="NCBI Taxonomy" id="156978"/>
    <lineage>
        <taxon>Bacteria</taxon>
        <taxon>Bacillati</taxon>
        <taxon>Actinomycetota</taxon>
        <taxon>Actinomycetes</taxon>
        <taxon>Mycobacteriales</taxon>
        <taxon>Corynebacteriaceae</taxon>
        <taxon>Corynebacterium</taxon>
    </lineage>
</organism>
<dbReference type="EMBL" id="LT906467">
    <property type="protein sequence ID" value="SNV74797.1"/>
    <property type="molecule type" value="Genomic_DNA"/>
</dbReference>
<dbReference type="Proteomes" id="UP000215374">
    <property type="component" value="Chromosome 1"/>
</dbReference>
<evidence type="ECO:0000313" key="1">
    <source>
        <dbReference type="EMBL" id="AIJ33750.1"/>
    </source>
</evidence>
<dbReference type="eggNOG" id="ENOG502ZH1R">
    <property type="taxonomic scope" value="Bacteria"/>
</dbReference>
<accession>A0A076NPU5</accession>
<dbReference type="Pfam" id="PF11248">
    <property type="entry name" value="DUF3046"/>
    <property type="match status" value="1"/>
</dbReference>
<evidence type="ECO:0000313" key="2">
    <source>
        <dbReference type="EMBL" id="SNV74797.1"/>
    </source>
</evidence>
<keyword evidence="3" id="KW-1185">Reference proteome</keyword>
<evidence type="ECO:0000313" key="3">
    <source>
        <dbReference type="Proteomes" id="UP000028780"/>
    </source>
</evidence>
<dbReference type="InterPro" id="IPR021408">
    <property type="entry name" value="DUF3046"/>
</dbReference>
<proteinExistence type="predicted"/>
<dbReference type="Proteomes" id="UP000028780">
    <property type="component" value="Chromosome"/>
</dbReference>
<dbReference type="HOGENOM" id="CLU_179041_0_0_11"/>
<dbReference type="KEGG" id="cii:CIMIT_07400"/>
<dbReference type="RefSeq" id="WP_038591072.1">
    <property type="nucleotide sequence ID" value="NZ_CP009211.1"/>
</dbReference>
<reference evidence="1 3" key="1">
    <citation type="submission" date="2014-08" db="EMBL/GenBank/DDBJ databases">
        <title>Complete genome sequence of Corynebacterium imitans DSM 44264, isolated from a five-month-old boy with suspected pharyngeal diphtheria.</title>
        <authorList>
            <person name="Mollmann S."/>
            <person name="Albersmeier A."/>
            <person name="Ruckert C."/>
            <person name="Tauch A."/>
        </authorList>
    </citation>
    <scope>NUCLEOTIDE SEQUENCE [LARGE SCALE GENOMIC DNA]</scope>
    <source>
        <strain evidence="1 3">DSM 44264</strain>
    </source>
</reference>
<gene>
    <name evidence="1" type="ORF">CIMIT_07400</name>
    <name evidence="2" type="ORF">SAMEA4535761_01540</name>
</gene>
<name>A0A076NPU5_9CORY</name>
<evidence type="ECO:0000313" key="4">
    <source>
        <dbReference type="Proteomes" id="UP000215374"/>
    </source>
</evidence>
<dbReference type="STRING" id="156978.CIMIT_07400"/>
<reference evidence="2 4" key="2">
    <citation type="submission" date="2017-06" db="EMBL/GenBank/DDBJ databases">
        <authorList>
            <consortium name="Pathogen Informatics"/>
        </authorList>
    </citation>
    <scope>NUCLEOTIDE SEQUENCE [LARGE SCALE GENOMIC DNA]</scope>
    <source>
        <strain evidence="2 4">NCTC13015</strain>
    </source>
</reference>
<sequence length="71" mass="7981">MRLTEFRQLVDDEFGSDRAGWIIQSQVLTGEGETAAQMIENGIDPKEAWARLCDAFDVPDERRLGVDRPGT</sequence>
<dbReference type="AlphaFoldDB" id="A0A076NPU5"/>
<dbReference type="OrthoDB" id="3215033at2"/>